<dbReference type="STRING" id="493475.GARC_2578"/>
<accession>K6XFX2</accession>
<proteinExistence type="predicted"/>
<dbReference type="Proteomes" id="UP000006327">
    <property type="component" value="Unassembled WGS sequence"/>
</dbReference>
<gene>
    <name evidence="1" type="ORF">GARC_2578</name>
</gene>
<organism evidence="1 2">
    <name type="scientific">Paraglaciecola arctica BSs20135</name>
    <dbReference type="NCBI Taxonomy" id="493475"/>
    <lineage>
        <taxon>Bacteria</taxon>
        <taxon>Pseudomonadati</taxon>
        <taxon>Pseudomonadota</taxon>
        <taxon>Gammaproteobacteria</taxon>
        <taxon>Alteromonadales</taxon>
        <taxon>Alteromonadaceae</taxon>
        <taxon>Paraglaciecola</taxon>
    </lineage>
</organism>
<sequence length="760" mass="87104">MLTEYRKGIDVVPIEFKPETRRFIVPASLNRAIRTIILKDNSCHEKRLVFSALYTAYYLAFVCNSDNALRSLVSDIFPRFVEYLNQLDITSNNKGNILKGFETFRVKNDQVKTQSTGLRELITALNKALSYIPFGIEYLSNDEYRYLDQLSKTKLAAKDESEQNTLTEWFGFHSWLRLDEVGVGSELFNRVVSPKLLTNSLQITCATALIELHNAKHSLINLFIVKAVKRNYFPMPPSYPDASLYANGSVDPQYIKDIAQYKKNTLNYKRTFFERLAEILSCTSDERAFSIRVAIDALIYSQCTKNVIAYVRDRIEKNGNINQQTTLQGKIETVFKQQTPQCLLFTIEFILELVDYVGAKAKSVIVPTCKAENYLFSVLMAYQTVAVTDIYRLRRSNFKFLKKQNGKVTHIDCAYFKSRANSVHSTNMINANSQLGNAILAFINDRTAEMSQDCGALVCDTGITKLKTGAFSSASTLFRFLSYSTVRLKIDNEIKRSNSSPVFLDTLNRVLDHGVKKEAFNRQSKSGHDDWLMECQTPCKGRLFGLENIKNSSVHAASDDFDASRLMNYRSHTMETERHHYLNKENEVWLNNCGRITRAVMHDLQCNVFRPSKGDKVLFQSDFTKALRYVEQRKSDVLSRLKIITEKKNGRVDELGFSKADGHIEGELPDSLYLVESPETVMKLRHYLDELHRTHEQLAKCNPDFLFYTALPTAEWIETVFSIRLFNRETVNQGEVMYKKYKEHLPQLFFAQTGGNSVGN</sequence>
<dbReference type="EMBL" id="BAEO01000031">
    <property type="protein sequence ID" value="GAC19544.1"/>
    <property type="molecule type" value="Genomic_DNA"/>
</dbReference>
<evidence type="ECO:0000313" key="1">
    <source>
        <dbReference type="EMBL" id="GAC19544.1"/>
    </source>
</evidence>
<protein>
    <submittedName>
        <fullName evidence="1">Uncharacterized protein</fullName>
    </submittedName>
</protein>
<dbReference type="AlphaFoldDB" id="K6XFX2"/>
<name>K6XFX2_9ALTE</name>
<comment type="caution">
    <text evidence="1">The sequence shown here is derived from an EMBL/GenBank/DDBJ whole genome shotgun (WGS) entry which is preliminary data.</text>
</comment>
<reference evidence="1 2" key="1">
    <citation type="journal article" date="2017" name="Antonie Van Leeuwenhoek">
        <title>Rhizobium rhizosphaerae sp. nov., a novel species isolated from rice rhizosphere.</title>
        <authorList>
            <person name="Zhao J.J."/>
            <person name="Zhang J."/>
            <person name="Zhang R.J."/>
            <person name="Zhang C.W."/>
            <person name="Yin H.Q."/>
            <person name="Zhang X.X."/>
        </authorList>
    </citation>
    <scope>NUCLEOTIDE SEQUENCE [LARGE SCALE GENOMIC DNA]</scope>
    <source>
        <strain evidence="1 2">BSs20135</strain>
    </source>
</reference>
<dbReference type="eggNOG" id="ENOG502Z7YH">
    <property type="taxonomic scope" value="Bacteria"/>
</dbReference>
<keyword evidence="2" id="KW-1185">Reference proteome</keyword>
<evidence type="ECO:0000313" key="2">
    <source>
        <dbReference type="Proteomes" id="UP000006327"/>
    </source>
</evidence>